<gene>
    <name evidence="4" type="ORF">HGRIS_000701</name>
</gene>
<dbReference type="PROSITE" id="PS50011">
    <property type="entry name" value="PROTEIN_KINASE_DOM"/>
    <property type="match status" value="1"/>
</dbReference>
<dbReference type="InterPro" id="IPR011009">
    <property type="entry name" value="Kinase-like_dom_sf"/>
</dbReference>
<dbReference type="Gene3D" id="2.60.200.20">
    <property type="match status" value="1"/>
</dbReference>
<evidence type="ECO:0000259" key="2">
    <source>
        <dbReference type="PROSITE" id="PS50006"/>
    </source>
</evidence>
<name>A0ABR3JS01_9AGAR</name>
<comment type="caution">
    <text evidence="4">The sequence shown here is derived from an EMBL/GenBank/DDBJ whole genome shotgun (WGS) entry which is preliminary data.</text>
</comment>
<organism evidence="4 5">
    <name type="scientific">Hohenbuehelia grisea</name>
    <dbReference type="NCBI Taxonomy" id="104357"/>
    <lineage>
        <taxon>Eukaryota</taxon>
        <taxon>Fungi</taxon>
        <taxon>Dikarya</taxon>
        <taxon>Basidiomycota</taxon>
        <taxon>Agaricomycotina</taxon>
        <taxon>Agaricomycetes</taxon>
        <taxon>Agaricomycetidae</taxon>
        <taxon>Agaricales</taxon>
        <taxon>Pleurotineae</taxon>
        <taxon>Pleurotaceae</taxon>
        <taxon>Hohenbuehelia</taxon>
    </lineage>
</organism>
<proteinExistence type="inferred from homology"/>
<evidence type="ECO:0000256" key="1">
    <source>
        <dbReference type="ARBA" id="ARBA00005575"/>
    </source>
</evidence>
<evidence type="ECO:0000259" key="3">
    <source>
        <dbReference type="PROSITE" id="PS50011"/>
    </source>
</evidence>
<reference evidence="5" key="1">
    <citation type="submission" date="2024-06" db="EMBL/GenBank/DDBJ databases">
        <title>Multi-omics analyses provide insights into the biosynthesis of the anticancer antibiotic pleurotin in Hohenbuehelia grisea.</title>
        <authorList>
            <person name="Weaver J.A."/>
            <person name="Alberti F."/>
        </authorList>
    </citation>
    <scope>NUCLEOTIDE SEQUENCE [LARGE SCALE GENOMIC DNA]</scope>
    <source>
        <strain evidence="5">T-177</strain>
    </source>
</reference>
<dbReference type="InterPro" id="IPR000719">
    <property type="entry name" value="Prot_kinase_dom"/>
</dbReference>
<dbReference type="PROSITE" id="PS00108">
    <property type="entry name" value="PROTEIN_KINASE_ST"/>
    <property type="match status" value="1"/>
</dbReference>
<evidence type="ECO:0000313" key="4">
    <source>
        <dbReference type="EMBL" id="KAL0958561.1"/>
    </source>
</evidence>
<dbReference type="InterPro" id="IPR008984">
    <property type="entry name" value="SMAD_FHA_dom_sf"/>
</dbReference>
<dbReference type="EMBL" id="JASNQZ010000004">
    <property type="protein sequence ID" value="KAL0958561.1"/>
    <property type="molecule type" value="Genomic_DNA"/>
</dbReference>
<dbReference type="SUPFAM" id="SSF56112">
    <property type="entry name" value="Protein kinase-like (PK-like)"/>
    <property type="match status" value="1"/>
</dbReference>
<protein>
    <submittedName>
        <fullName evidence="4">Uncharacterized protein</fullName>
    </submittedName>
</protein>
<feature type="domain" description="FHA" evidence="2">
    <location>
        <begin position="28"/>
        <end position="86"/>
    </location>
</feature>
<keyword evidence="5" id="KW-1185">Reference proteome</keyword>
<sequence length="253" mass="28437">MDENIWGYLQPPNPALNHINFLINNPSVGIGRNPAKNSVILHGSRISNYHCVITWDCSNLDPGSPGPEVTVLDLSMNGTFICDALAYIHLQGVAHRDLKPQNILLTNEAPPNVKIVDFGLAKMIDNRTMLRTFCGTPDFIAPKIVGQSDYSGYDFLVDSWSVGVIAFEMLTMSRPFVKDHKYTEIEMQIWHRKINWEVLATAGISPNAQNFVKKLLKRNPLRRMSSKAALAHPWLKLYTSLDDTSFYTCQSST</sequence>
<dbReference type="InterPro" id="IPR000253">
    <property type="entry name" value="FHA_dom"/>
</dbReference>
<dbReference type="Pfam" id="PF00069">
    <property type="entry name" value="Pkinase"/>
    <property type="match status" value="1"/>
</dbReference>
<evidence type="ECO:0000313" key="5">
    <source>
        <dbReference type="Proteomes" id="UP001556367"/>
    </source>
</evidence>
<dbReference type="SMART" id="SM00220">
    <property type="entry name" value="S_TKc"/>
    <property type="match status" value="1"/>
</dbReference>
<dbReference type="PROSITE" id="PS50006">
    <property type="entry name" value="FHA_DOMAIN"/>
    <property type="match status" value="1"/>
</dbReference>
<dbReference type="InterPro" id="IPR008271">
    <property type="entry name" value="Ser/Thr_kinase_AS"/>
</dbReference>
<comment type="similarity">
    <text evidence="1">Belongs to the protein kinase superfamily. CAMK Ser/Thr protein kinase family. CHEK2 subfamily.</text>
</comment>
<dbReference type="Gene3D" id="1.10.510.10">
    <property type="entry name" value="Transferase(Phosphotransferase) domain 1"/>
    <property type="match status" value="1"/>
</dbReference>
<dbReference type="PANTHER" id="PTHR24347">
    <property type="entry name" value="SERINE/THREONINE-PROTEIN KINASE"/>
    <property type="match status" value="1"/>
</dbReference>
<dbReference type="SMART" id="SM00240">
    <property type="entry name" value="FHA"/>
    <property type="match status" value="1"/>
</dbReference>
<dbReference type="SUPFAM" id="SSF49879">
    <property type="entry name" value="SMAD/FHA domain"/>
    <property type="match status" value="1"/>
</dbReference>
<feature type="domain" description="Protein kinase" evidence="3">
    <location>
        <begin position="1"/>
        <end position="235"/>
    </location>
</feature>
<accession>A0ABR3JS01</accession>
<dbReference type="Proteomes" id="UP001556367">
    <property type="component" value="Unassembled WGS sequence"/>
</dbReference>